<dbReference type="Proteomes" id="UP000192257">
    <property type="component" value="Unassembled WGS sequence"/>
</dbReference>
<comment type="caution">
    <text evidence="1">The sequence shown here is derived from an EMBL/GenBank/DDBJ whole genome shotgun (WGS) entry which is preliminary data.</text>
</comment>
<dbReference type="AlphaFoldDB" id="A0A1X0NYG9"/>
<dbReference type="EMBL" id="NBCO01000011">
    <property type="protein sequence ID" value="ORC89735.1"/>
    <property type="molecule type" value="Genomic_DNA"/>
</dbReference>
<dbReference type="OrthoDB" id="240272at2759"/>
<dbReference type="RefSeq" id="XP_028883801.1">
    <property type="nucleotide sequence ID" value="XM_029024978.1"/>
</dbReference>
<dbReference type="VEuPathDB" id="TriTrypDB:TM35_000112690"/>
<reference evidence="1 2" key="1">
    <citation type="submission" date="2017-03" db="EMBL/GenBank/DDBJ databases">
        <title>An alternative strategy for trypanosome survival in the mammalian bloodstream revealed through genome and transcriptome analysis of the ubiquitous bovine parasite Trypanosoma (Megatrypanum) theileri.</title>
        <authorList>
            <person name="Kelly S."/>
            <person name="Ivens A."/>
            <person name="Mott A."/>
            <person name="O'Neill E."/>
            <person name="Emms D."/>
            <person name="Macleod O."/>
            <person name="Voorheis P."/>
            <person name="Matthews J."/>
            <person name="Matthews K."/>
            <person name="Carrington M."/>
        </authorList>
    </citation>
    <scope>NUCLEOTIDE SEQUENCE [LARGE SCALE GENOMIC DNA]</scope>
    <source>
        <strain evidence="1">Edinburgh</strain>
    </source>
</reference>
<evidence type="ECO:0000313" key="1">
    <source>
        <dbReference type="EMBL" id="ORC89735.1"/>
    </source>
</evidence>
<sequence>MNDSTLQNGSATQSSLGTLKSFPDDAAVKEFLASQVKEGFASSAYWGVTGEVPPREPDDVARKKPHRFEMEISRKLVPFPEDKTSLPRTLDYTLIGMHRLKGDGSEVKPQLNASQMRALEASLTLRAGDGTDGNKPYLMETTTTQNRTIGKGTFDPDVLDALRKGEEDVEDATKNRDDLKGATLETGVPDPYRPTSWDYCDMSGIDPSSYWVMQRDPKDPYSDSTLPVYKSRYNLVEKEGPIRREKTATMIQREKNVDKYSLKQKMENMNTSSLPKGYQPWSASELMSTTHDCHAPYDIPGAVASNERHATAPLPRTYHTLTPAHEETVTRVTQRRLMRHDGNWGTEYSDSFMDRFGQAEVNKDHSKRSIFDIRYGIYTMHHSAHHPRSDTATGENYTPSQIVPGQYTTMTQQPLHARNVVD</sequence>
<keyword evidence="2" id="KW-1185">Reference proteome</keyword>
<evidence type="ECO:0000313" key="2">
    <source>
        <dbReference type="Proteomes" id="UP000192257"/>
    </source>
</evidence>
<gene>
    <name evidence="1" type="ORF">TM35_000112690</name>
</gene>
<dbReference type="GeneID" id="39984758"/>
<organism evidence="1 2">
    <name type="scientific">Trypanosoma theileri</name>
    <dbReference type="NCBI Taxonomy" id="67003"/>
    <lineage>
        <taxon>Eukaryota</taxon>
        <taxon>Discoba</taxon>
        <taxon>Euglenozoa</taxon>
        <taxon>Kinetoplastea</taxon>
        <taxon>Metakinetoplastina</taxon>
        <taxon>Trypanosomatida</taxon>
        <taxon>Trypanosomatidae</taxon>
        <taxon>Trypanosoma</taxon>
    </lineage>
</organism>
<protein>
    <submittedName>
        <fullName evidence="1">Uncharacterized protein</fullName>
    </submittedName>
</protein>
<name>A0A1X0NYG9_9TRYP</name>
<accession>A0A1X0NYG9</accession>
<proteinExistence type="predicted"/>